<evidence type="ECO:0000313" key="3">
    <source>
        <dbReference type="Proteomes" id="UP000233060"/>
    </source>
</evidence>
<dbReference type="OMA" id="LWSIVGY"/>
<proteinExistence type="predicted"/>
<dbReference type="Proteomes" id="UP000233060">
    <property type="component" value="Unassembled WGS sequence"/>
</dbReference>
<keyword evidence="1" id="KW-0812">Transmembrane</keyword>
<evidence type="ECO:0000256" key="1">
    <source>
        <dbReference type="SAM" id="Phobius"/>
    </source>
</evidence>
<reference evidence="2" key="1">
    <citation type="submission" date="2025-08" db="UniProtKB">
        <authorList>
            <consortium name="Ensembl"/>
        </authorList>
    </citation>
    <scope>IDENTIFICATION</scope>
</reference>
<evidence type="ECO:0000313" key="2">
    <source>
        <dbReference type="Ensembl" id="ENSCATP00000007000.1"/>
    </source>
</evidence>
<dbReference type="Ensembl" id="ENSCATT00000024586.1">
    <property type="protein sequence ID" value="ENSCATP00000007000.1"/>
    <property type="gene ID" value="ENSCATG00000021282.1"/>
</dbReference>
<organism evidence="2 3">
    <name type="scientific">Cercocebus atys</name>
    <name type="common">Sooty mangabey</name>
    <name type="synonym">Cercocebus torquatus atys</name>
    <dbReference type="NCBI Taxonomy" id="9531"/>
    <lineage>
        <taxon>Eukaryota</taxon>
        <taxon>Metazoa</taxon>
        <taxon>Chordata</taxon>
        <taxon>Craniata</taxon>
        <taxon>Vertebrata</taxon>
        <taxon>Euteleostomi</taxon>
        <taxon>Mammalia</taxon>
        <taxon>Eutheria</taxon>
        <taxon>Euarchontoglires</taxon>
        <taxon>Primates</taxon>
        <taxon>Haplorrhini</taxon>
        <taxon>Catarrhini</taxon>
        <taxon>Cercopithecidae</taxon>
        <taxon>Cercopithecinae</taxon>
        <taxon>Cercocebus</taxon>
    </lineage>
</organism>
<name>A0A2K5L233_CERAT</name>
<keyword evidence="3" id="KW-1185">Reference proteome</keyword>
<reference evidence="2" key="2">
    <citation type="submission" date="2025-09" db="UniProtKB">
        <authorList>
            <consortium name="Ensembl"/>
        </authorList>
    </citation>
    <scope>IDENTIFICATION</scope>
</reference>
<dbReference type="Bgee" id="ENSCATG00000021282">
    <property type="expression patterns" value="Expressed in frontal cortex and 11 other cell types or tissues"/>
</dbReference>
<dbReference type="AlphaFoldDB" id="A0A2K5L233"/>
<keyword evidence="1" id="KW-0472">Membrane</keyword>
<sequence length="85" mass="9897">MLLQSYSKEMSRAVKIYRGSAAPVLVGQGKRTKMMRMTLRSLFRADLSSHLAMPHPLWSIVGYLYIYIQLLYCYLHNFLQILLIS</sequence>
<protein>
    <submittedName>
        <fullName evidence="2">Uncharacterized protein</fullName>
    </submittedName>
</protein>
<keyword evidence="1" id="KW-1133">Transmembrane helix</keyword>
<feature type="transmembrane region" description="Helical" evidence="1">
    <location>
        <begin position="57"/>
        <end position="75"/>
    </location>
</feature>
<dbReference type="GeneTree" id="ENSGT00910000147035"/>
<accession>A0A2K5L233</accession>